<dbReference type="Pfam" id="PF13385">
    <property type="entry name" value="Laminin_G_3"/>
    <property type="match status" value="1"/>
</dbReference>
<sequence length="369" mass="39674">MLRSLTMSGLAMCVMACTSARAQNMVHLWDFEQSLGRTNSFTDSSGNGHTGTGSAVIVEDGKFGYGVELLPGDEVFAGDGIDYVDSTPGDTLLPIHADDNWSINVWVKLEESIPSLNYLAGFGIRGDGADSAETYFASRAVMNISEGFRLWGSHIDARSNTPFADDGIWHMYTATYDDESTAIKVFVDGEEKGEFLLSSNEDKDWVDAAAEVHLGNPAPAWGGGGFNTGGNEETEGKLDEFSIWDDALSIEQINALYDFNDVTAVFERADLDRNGELNSLDWDIFTANGFTDLAGLSPLDAALAGDLDRDGDNDRYDFLLFKSDYIASNSAAAFTSLTSGVAVPEPASLVLAGLLGTAFFACRCLKPIS</sequence>
<dbReference type="InterPro" id="IPR013320">
    <property type="entry name" value="ConA-like_dom_sf"/>
</dbReference>
<dbReference type="Proteomes" id="UP001155241">
    <property type="component" value="Unassembled WGS sequence"/>
</dbReference>
<comment type="caution">
    <text evidence="2">The sequence shown here is derived from an EMBL/GenBank/DDBJ whole genome shotgun (WGS) entry which is preliminary data.</text>
</comment>
<dbReference type="AlphaFoldDB" id="A0A9X2F6M6"/>
<reference evidence="2" key="1">
    <citation type="submission" date="2022-06" db="EMBL/GenBank/DDBJ databases">
        <title>Aeoliella straminimaris, a novel planctomycete from sediments.</title>
        <authorList>
            <person name="Vitorino I.R."/>
            <person name="Lage O.M."/>
        </authorList>
    </citation>
    <scope>NUCLEOTIDE SEQUENCE</scope>
    <source>
        <strain evidence="2">ICT_H6.2</strain>
    </source>
</reference>
<feature type="chain" id="PRO_5040790114" evidence="1">
    <location>
        <begin position="23"/>
        <end position="369"/>
    </location>
</feature>
<protein>
    <submittedName>
        <fullName evidence="2">LamG domain-containing protein</fullName>
    </submittedName>
</protein>
<dbReference type="Gene3D" id="2.60.120.200">
    <property type="match status" value="1"/>
</dbReference>
<dbReference type="InterPro" id="IPR018247">
    <property type="entry name" value="EF_Hand_1_Ca_BS"/>
</dbReference>
<dbReference type="RefSeq" id="WP_252851364.1">
    <property type="nucleotide sequence ID" value="NZ_JAMXLR010000020.1"/>
</dbReference>
<dbReference type="PROSITE" id="PS00018">
    <property type="entry name" value="EF_HAND_1"/>
    <property type="match status" value="1"/>
</dbReference>
<keyword evidence="3" id="KW-1185">Reference proteome</keyword>
<evidence type="ECO:0000313" key="2">
    <source>
        <dbReference type="EMBL" id="MCO6043262.1"/>
    </source>
</evidence>
<organism evidence="2 3">
    <name type="scientific">Aeoliella straminimaris</name>
    <dbReference type="NCBI Taxonomy" id="2954799"/>
    <lineage>
        <taxon>Bacteria</taxon>
        <taxon>Pseudomonadati</taxon>
        <taxon>Planctomycetota</taxon>
        <taxon>Planctomycetia</taxon>
        <taxon>Pirellulales</taxon>
        <taxon>Lacipirellulaceae</taxon>
        <taxon>Aeoliella</taxon>
    </lineage>
</organism>
<accession>A0A9X2F6M6</accession>
<name>A0A9X2F6M6_9BACT</name>
<dbReference type="SUPFAM" id="SSF49899">
    <property type="entry name" value="Concanavalin A-like lectins/glucanases"/>
    <property type="match status" value="1"/>
</dbReference>
<proteinExistence type="predicted"/>
<gene>
    <name evidence="2" type="ORF">NG895_05030</name>
</gene>
<feature type="signal peptide" evidence="1">
    <location>
        <begin position="1"/>
        <end position="22"/>
    </location>
</feature>
<dbReference type="EMBL" id="JAMXLR010000020">
    <property type="protein sequence ID" value="MCO6043262.1"/>
    <property type="molecule type" value="Genomic_DNA"/>
</dbReference>
<evidence type="ECO:0000256" key="1">
    <source>
        <dbReference type="SAM" id="SignalP"/>
    </source>
</evidence>
<evidence type="ECO:0000313" key="3">
    <source>
        <dbReference type="Proteomes" id="UP001155241"/>
    </source>
</evidence>
<keyword evidence="1" id="KW-0732">Signal</keyword>